<keyword evidence="2" id="KW-1185">Reference proteome</keyword>
<name>A0A370DNA6_9GAMM</name>
<sequence length="79" mass="8822">MMAKTRSLVNEPALPPLQINTCHRCQTVDRTQPFISANTRQWHILCPCGAKSGDHDEISVAVDDWNHKNAPQTEDIPAT</sequence>
<evidence type="ECO:0000313" key="2">
    <source>
        <dbReference type="Proteomes" id="UP000254771"/>
    </source>
</evidence>
<gene>
    <name evidence="1" type="ORF">DIZ78_09525</name>
</gene>
<dbReference type="Proteomes" id="UP000254771">
    <property type="component" value="Unassembled WGS sequence"/>
</dbReference>
<reference evidence="1 2" key="1">
    <citation type="journal article" date="2018" name="ISME J.">
        <title>Endosymbiont genomes yield clues of tubeworm success.</title>
        <authorList>
            <person name="Li Y."/>
            <person name="Liles M.R."/>
            <person name="Halanych K.M."/>
        </authorList>
    </citation>
    <scope>NUCLEOTIDE SEQUENCE [LARGE SCALE GENOMIC DNA]</scope>
    <source>
        <strain evidence="1">A1462</strain>
    </source>
</reference>
<organism evidence="1 2">
    <name type="scientific">endosymbiont of Escarpia spicata</name>
    <dbReference type="NCBI Taxonomy" id="2200908"/>
    <lineage>
        <taxon>Bacteria</taxon>
        <taxon>Pseudomonadati</taxon>
        <taxon>Pseudomonadota</taxon>
        <taxon>Gammaproteobacteria</taxon>
        <taxon>sulfur-oxidizing symbionts</taxon>
    </lineage>
</organism>
<evidence type="ECO:0000313" key="1">
    <source>
        <dbReference type="EMBL" id="RDH86399.1"/>
    </source>
</evidence>
<proteinExistence type="predicted"/>
<dbReference type="AlphaFoldDB" id="A0A370DNA6"/>
<accession>A0A370DNA6</accession>
<dbReference type="EMBL" id="QFXE01000010">
    <property type="protein sequence ID" value="RDH86399.1"/>
    <property type="molecule type" value="Genomic_DNA"/>
</dbReference>
<comment type="caution">
    <text evidence="1">The sequence shown here is derived from an EMBL/GenBank/DDBJ whole genome shotgun (WGS) entry which is preliminary data.</text>
</comment>
<protein>
    <submittedName>
        <fullName evidence="1">Uncharacterized protein</fullName>
    </submittedName>
</protein>